<feature type="transmembrane region" description="Helical" evidence="1">
    <location>
        <begin position="272"/>
        <end position="290"/>
    </location>
</feature>
<feature type="transmembrane region" description="Helical" evidence="1">
    <location>
        <begin position="172"/>
        <end position="190"/>
    </location>
</feature>
<dbReference type="RefSeq" id="WP_153317805.1">
    <property type="nucleotide sequence ID" value="NZ_WIRN01000171.1"/>
</dbReference>
<evidence type="ECO:0000256" key="1">
    <source>
        <dbReference type="SAM" id="Phobius"/>
    </source>
</evidence>
<accession>A0A6A7ZHG8</accession>
<feature type="transmembrane region" description="Helical" evidence="1">
    <location>
        <begin position="132"/>
        <end position="160"/>
    </location>
</feature>
<feature type="transmembrane region" description="Helical" evidence="1">
    <location>
        <begin position="97"/>
        <end position="120"/>
    </location>
</feature>
<dbReference type="InterPro" id="IPR018688">
    <property type="entry name" value="PpoB2-like"/>
</dbReference>
<dbReference type="EMBL" id="WISP01000009">
    <property type="protein sequence ID" value="MQW02395.1"/>
    <property type="molecule type" value="Genomic_DNA"/>
</dbReference>
<feature type="transmembrane region" description="Helical" evidence="1">
    <location>
        <begin position="236"/>
        <end position="260"/>
    </location>
</feature>
<keyword evidence="1" id="KW-0472">Membrane</keyword>
<reference evidence="2" key="1">
    <citation type="journal article" date="2013" name="Genome Biol.">
        <title>Comparative genomics of the core and accessory genomes of 48 Sinorhizobium strains comprising five genospecies.</title>
        <authorList>
            <person name="Sugawara M."/>
            <person name="Epstein B."/>
            <person name="Badgley B.D."/>
            <person name="Unno T."/>
            <person name="Xu L."/>
            <person name="Reese J."/>
            <person name="Gyaneshwar P."/>
            <person name="Denny R."/>
            <person name="Mudge J."/>
            <person name="Bharti A.K."/>
            <person name="Farmer A.D."/>
            <person name="May G.D."/>
            <person name="Woodward J.E."/>
            <person name="Medigue C."/>
            <person name="Vallenet D."/>
            <person name="Lajus A."/>
            <person name="Rouy Z."/>
            <person name="Martinez-Vaz B."/>
            <person name="Tiffin P."/>
            <person name="Young N.D."/>
            <person name="Sadowsky M.J."/>
        </authorList>
    </citation>
    <scope>NUCLEOTIDE SEQUENCE</scope>
    <source>
        <strain evidence="2">M30</strain>
    </source>
</reference>
<name>A0A6A7ZHG8_RHIML</name>
<evidence type="ECO:0000313" key="2">
    <source>
        <dbReference type="EMBL" id="MQW02395.1"/>
    </source>
</evidence>
<organism evidence="2">
    <name type="scientific">Rhizobium meliloti</name>
    <name type="common">Ensifer meliloti</name>
    <name type="synonym">Sinorhizobium meliloti</name>
    <dbReference type="NCBI Taxonomy" id="382"/>
    <lineage>
        <taxon>Bacteria</taxon>
        <taxon>Pseudomonadati</taxon>
        <taxon>Pseudomonadota</taxon>
        <taxon>Alphaproteobacteria</taxon>
        <taxon>Hyphomicrobiales</taxon>
        <taxon>Rhizobiaceae</taxon>
        <taxon>Sinorhizobium/Ensifer group</taxon>
        <taxon>Sinorhizobium</taxon>
    </lineage>
</organism>
<protein>
    <submittedName>
        <fullName evidence="2">DUF2182 domain-containing protein</fullName>
    </submittedName>
</protein>
<dbReference type="Pfam" id="PF09948">
    <property type="entry name" value="PpoB2"/>
    <property type="match status" value="1"/>
</dbReference>
<sequence>MPPDTALESLLRRDRAIVAASLVALTVVAWTYTLWLAAAMNIDGMSMSAPGMEADMKMDPAMDMDGMEMGSGGALSLGTVLGISPRRWSSVEAGVTLTMWIVMMVGMMLPSATPMILLYARVGRQSRIAGKPFAATGFFAGGYLLAWAGFALVATLGQWFMEGTLLTPALASANRIFSGVVLVIAGLYQWTPLKDACLSQCQTPIVFLQRHGGFRRDPAGAVGLGLRHGVYCIGCCWALMTLLFVGGIMNVLWIAAIAIFVLAEKVIPTGRVLSRVAGSLLAAFGLWQLISASI</sequence>
<feature type="transmembrane region" description="Helical" evidence="1">
    <location>
        <begin position="16"/>
        <end position="38"/>
    </location>
</feature>
<keyword evidence="1" id="KW-0812">Transmembrane</keyword>
<dbReference type="AlphaFoldDB" id="A0A6A7ZHG8"/>
<keyword evidence="1" id="KW-1133">Transmembrane helix</keyword>
<comment type="caution">
    <text evidence="2">The sequence shown here is derived from an EMBL/GenBank/DDBJ whole genome shotgun (WGS) entry which is preliminary data.</text>
</comment>
<gene>
    <name evidence="2" type="ORF">GHK45_00550</name>
</gene>
<proteinExistence type="predicted"/>